<dbReference type="AlphaFoldDB" id="A0A915JSL7"/>
<sequence>MPAIFYNCMWDGADGNPKSRLTDWINPIPEREPSFTSKHGTYICNRFLLGPIIFNEEFYMETTIEEIEIDESDYTAKSHSRFHLHSTFIAIIDFQNQFSFPAPVYAYPMPTTDLVHTLTTEELLDRPIDIEVEPADDELLDTPIFDLNIAKLLPSTQVSALPMPAAQSDITATATQITDFLKLTLEEISSIAPAPMDESTPIQPAAMDSETTTTTDQMLMDIPEGST</sequence>
<organism evidence="2 3">
    <name type="scientific">Romanomermis culicivorax</name>
    <name type="common">Nematode worm</name>
    <dbReference type="NCBI Taxonomy" id="13658"/>
    <lineage>
        <taxon>Eukaryota</taxon>
        <taxon>Metazoa</taxon>
        <taxon>Ecdysozoa</taxon>
        <taxon>Nematoda</taxon>
        <taxon>Enoplea</taxon>
        <taxon>Dorylaimia</taxon>
        <taxon>Mermithida</taxon>
        <taxon>Mermithoidea</taxon>
        <taxon>Mermithidae</taxon>
        <taxon>Romanomermis</taxon>
    </lineage>
</organism>
<keyword evidence="2" id="KW-1185">Reference proteome</keyword>
<evidence type="ECO:0000256" key="1">
    <source>
        <dbReference type="SAM" id="MobiDB-lite"/>
    </source>
</evidence>
<protein>
    <submittedName>
        <fullName evidence="3">Uncharacterized protein</fullName>
    </submittedName>
</protein>
<reference evidence="3" key="1">
    <citation type="submission" date="2022-11" db="UniProtKB">
        <authorList>
            <consortium name="WormBaseParasite"/>
        </authorList>
    </citation>
    <scope>IDENTIFICATION</scope>
</reference>
<proteinExistence type="predicted"/>
<feature type="region of interest" description="Disordered" evidence="1">
    <location>
        <begin position="194"/>
        <end position="227"/>
    </location>
</feature>
<name>A0A915JSL7_ROMCU</name>
<accession>A0A915JSL7</accession>
<evidence type="ECO:0000313" key="3">
    <source>
        <dbReference type="WBParaSite" id="nRc.2.0.1.t29069-RA"/>
    </source>
</evidence>
<dbReference type="Proteomes" id="UP000887565">
    <property type="component" value="Unplaced"/>
</dbReference>
<dbReference type="WBParaSite" id="nRc.2.0.1.t29069-RA">
    <property type="protein sequence ID" value="nRc.2.0.1.t29069-RA"/>
    <property type="gene ID" value="nRc.2.0.1.g29069"/>
</dbReference>
<evidence type="ECO:0000313" key="2">
    <source>
        <dbReference type="Proteomes" id="UP000887565"/>
    </source>
</evidence>